<keyword evidence="2" id="KW-1185">Reference proteome</keyword>
<sequence>MLYDFKLKNPEVDVVPFLKGASPTFQKYIEDGLAEIERQRSATAGGDNISQNISSTTDTNVNSFNSDYWLEKLNSMKVKSRGGASSTNYDGTPLLDNKAADENLNVNQQFGGKSTLSLLKKEMKPEPISSNRLELLQQKLAQIRQPK</sequence>
<proteinExistence type="predicted"/>
<evidence type="ECO:0000313" key="1">
    <source>
        <dbReference type="EnsemblMetazoa" id="LLOJ009341-PA"/>
    </source>
</evidence>
<dbReference type="EMBL" id="AJWK01032338">
    <property type="status" value="NOT_ANNOTATED_CDS"/>
    <property type="molecule type" value="Genomic_DNA"/>
</dbReference>
<reference evidence="1" key="1">
    <citation type="submission" date="2020-05" db="UniProtKB">
        <authorList>
            <consortium name="EnsemblMetazoa"/>
        </authorList>
    </citation>
    <scope>IDENTIFICATION</scope>
    <source>
        <strain evidence="1">Jacobina</strain>
    </source>
</reference>
<dbReference type="AlphaFoldDB" id="A0A1B0CWF7"/>
<protein>
    <submittedName>
        <fullName evidence="1">Uncharacterized protein</fullName>
    </submittedName>
</protein>
<dbReference type="VEuPathDB" id="VectorBase:LLOJ009341"/>
<dbReference type="VEuPathDB" id="VectorBase:LLONM1_004686"/>
<evidence type="ECO:0000313" key="2">
    <source>
        <dbReference type="Proteomes" id="UP000092461"/>
    </source>
</evidence>
<dbReference type="EnsemblMetazoa" id="LLOJ009341-RA">
    <property type="protein sequence ID" value="LLOJ009341-PA"/>
    <property type="gene ID" value="LLOJ009341"/>
</dbReference>
<organism evidence="1 2">
    <name type="scientific">Lutzomyia longipalpis</name>
    <name type="common">Sand fly</name>
    <dbReference type="NCBI Taxonomy" id="7200"/>
    <lineage>
        <taxon>Eukaryota</taxon>
        <taxon>Metazoa</taxon>
        <taxon>Ecdysozoa</taxon>
        <taxon>Arthropoda</taxon>
        <taxon>Hexapoda</taxon>
        <taxon>Insecta</taxon>
        <taxon>Pterygota</taxon>
        <taxon>Neoptera</taxon>
        <taxon>Endopterygota</taxon>
        <taxon>Diptera</taxon>
        <taxon>Nematocera</taxon>
        <taxon>Psychodoidea</taxon>
        <taxon>Psychodidae</taxon>
        <taxon>Lutzomyia</taxon>
        <taxon>Lutzomyia</taxon>
    </lineage>
</organism>
<dbReference type="Proteomes" id="UP000092461">
    <property type="component" value="Unassembled WGS sequence"/>
</dbReference>
<name>A0A1B0CWF7_LUTLO</name>
<accession>A0A1B0CWF7</accession>